<reference evidence="11" key="3">
    <citation type="submission" date="2025-09" db="UniProtKB">
        <authorList>
            <consortium name="Ensembl"/>
        </authorList>
    </citation>
    <scope>IDENTIFICATION</scope>
</reference>
<sequence length="354" mass="35244">MFNKSFGAPFGGGTGGFGTSSTFGQQNTSFGAATGGFGASAFGATNNTGGLFGATQNKPGGLFGSSTFSQPVTSSTSSGFGFGTPSGTSTSLFGSTNTGGGGGLFSQQSNAFGAAKPASFGTFGTSTASGGGLFGATNSNPFGGASTSLFGASGFTQQAAQPGTTVKFNPPTGSDTMVKGGVTTSINTKHQCITAMKEYENKSLEELRFEDYQAGRKGPTNPMAAPTGGLFGAAAAATPSTGATGLFGSSATNTGFSFGQAKTSFGTSTGGFGAATGSLFGQQQPQQAQQAAKMAKHVANILRVVLSLQQGVEGGEIPLSQLAANIGRLPMPEDYALEELRSLTQSYLRPLIVS</sequence>
<evidence type="ECO:0000256" key="10">
    <source>
        <dbReference type="ARBA" id="ARBA00023242"/>
    </source>
</evidence>
<reference evidence="11" key="2">
    <citation type="submission" date="2025-08" db="UniProtKB">
        <authorList>
            <consortium name="Ensembl"/>
        </authorList>
    </citation>
    <scope>IDENTIFICATION</scope>
</reference>
<protein>
    <recommendedName>
        <fullName evidence="4">Nuclear pore complex protein Nup98-Nup96</fullName>
    </recommendedName>
</protein>
<dbReference type="GO" id="GO:0008139">
    <property type="term" value="F:nuclear localization sequence binding"/>
    <property type="evidence" value="ECO:0007669"/>
    <property type="project" value="TreeGrafter"/>
</dbReference>
<evidence type="ECO:0000256" key="7">
    <source>
        <dbReference type="ARBA" id="ARBA00022927"/>
    </source>
</evidence>
<evidence type="ECO:0000313" key="12">
    <source>
        <dbReference type="Proteomes" id="UP000314982"/>
    </source>
</evidence>
<organism evidence="11 12">
    <name type="scientific">Hucho hucho</name>
    <name type="common">huchen</name>
    <dbReference type="NCBI Taxonomy" id="62062"/>
    <lineage>
        <taxon>Eukaryota</taxon>
        <taxon>Metazoa</taxon>
        <taxon>Chordata</taxon>
        <taxon>Craniata</taxon>
        <taxon>Vertebrata</taxon>
        <taxon>Euteleostomi</taxon>
        <taxon>Actinopterygii</taxon>
        <taxon>Neopterygii</taxon>
        <taxon>Teleostei</taxon>
        <taxon>Protacanthopterygii</taxon>
        <taxon>Salmoniformes</taxon>
        <taxon>Salmonidae</taxon>
        <taxon>Salmoninae</taxon>
        <taxon>Hucho</taxon>
    </lineage>
</organism>
<dbReference type="Gene3D" id="1.10.10.2360">
    <property type="match status" value="1"/>
</dbReference>
<keyword evidence="6" id="KW-0509">mRNA transport</keyword>
<comment type="similarity">
    <text evidence="3">Belongs to the nucleoporin GLFG family.</text>
</comment>
<dbReference type="GO" id="GO:0017056">
    <property type="term" value="F:structural constituent of nuclear pore"/>
    <property type="evidence" value="ECO:0007669"/>
    <property type="project" value="TreeGrafter"/>
</dbReference>
<comment type="subcellular location">
    <subcellularLocation>
        <location evidence="2">Nucleus membrane</location>
        <topology evidence="2">Peripheral membrane protein</topology>
        <orientation evidence="2">Nucleoplasmic side</orientation>
    </subcellularLocation>
    <subcellularLocation>
        <location evidence="1">Nucleus</location>
        <location evidence="1">Nuclear pore complex</location>
    </subcellularLocation>
</comment>
<dbReference type="InterPro" id="IPR037665">
    <property type="entry name" value="Nucleoporin_S59-like"/>
</dbReference>
<keyword evidence="8" id="KW-0811">Translocation</keyword>
<evidence type="ECO:0000256" key="5">
    <source>
        <dbReference type="ARBA" id="ARBA00022448"/>
    </source>
</evidence>
<dbReference type="Proteomes" id="UP000314982">
    <property type="component" value="Unassembled WGS sequence"/>
</dbReference>
<evidence type="ECO:0000256" key="4">
    <source>
        <dbReference type="ARBA" id="ARBA00013472"/>
    </source>
</evidence>
<dbReference type="GO" id="GO:0000973">
    <property type="term" value="P:post-transcriptional tethering of RNA polymerase II gene DNA at nuclear periphery"/>
    <property type="evidence" value="ECO:0007669"/>
    <property type="project" value="TreeGrafter"/>
</dbReference>
<keyword evidence="10" id="KW-0539">Nucleus</keyword>
<keyword evidence="12" id="KW-1185">Reference proteome</keyword>
<reference evidence="12" key="1">
    <citation type="submission" date="2018-06" db="EMBL/GenBank/DDBJ databases">
        <title>Genome assembly of Danube salmon.</title>
        <authorList>
            <person name="Macqueen D.J."/>
            <person name="Gundappa M.K."/>
        </authorList>
    </citation>
    <scope>NUCLEOTIDE SEQUENCE [LARGE SCALE GENOMIC DNA]</scope>
</reference>
<dbReference type="FunFam" id="1.10.10.2360:FF:000001">
    <property type="entry name" value="Nuclear pore complex protein Nup98-Nup96"/>
    <property type="match status" value="1"/>
</dbReference>
<evidence type="ECO:0000256" key="9">
    <source>
        <dbReference type="ARBA" id="ARBA00023132"/>
    </source>
</evidence>
<dbReference type="GO" id="GO:0034398">
    <property type="term" value="P:telomere tethering at nuclear periphery"/>
    <property type="evidence" value="ECO:0007669"/>
    <property type="project" value="TreeGrafter"/>
</dbReference>
<dbReference type="Pfam" id="PF13634">
    <property type="entry name" value="Nucleoporin_FG"/>
    <property type="match status" value="2"/>
</dbReference>
<evidence type="ECO:0000313" key="11">
    <source>
        <dbReference type="Ensembl" id="ENSHHUP00000048551.1"/>
    </source>
</evidence>
<dbReference type="AlphaFoldDB" id="A0A4W5NA79"/>
<evidence type="ECO:0000256" key="2">
    <source>
        <dbReference type="ARBA" id="ARBA00004620"/>
    </source>
</evidence>
<dbReference type="PANTHER" id="PTHR23198">
    <property type="entry name" value="NUCLEOPORIN"/>
    <property type="match status" value="1"/>
</dbReference>
<name>A0A4W5NA79_9TELE</name>
<dbReference type="Pfam" id="PF21240">
    <property type="entry name" value="Nup98_GLEBS"/>
    <property type="match status" value="1"/>
</dbReference>
<dbReference type="GO" id="GO:0006606">
    <property type="term" value="P:protein import into nucleus"/>
    <property type="evidence" value="ECO:0007669"/>
    <property type="project" value="TreeGrafter"/>
</dbReference>
<dbReference type="Ensembl" id="ENSHHUT00000050311.1">
    <property type="protein sequence ID" value="ENSHHUP00000048551.1"/>
    <property type="gene ID" value="ENSHHUG00000029424.1"/>
</dbReference>
<dbReference type="PANTHER" id="PTHR23198:SF6">
    <property type="entry name" value="NUCLEAR PORE COMPLEX PROTEIN NUP98-NUP96"/>
    <property type="match status" value="1"/>
</dbReference>
<dbReference type="InterPro" id="IPR025574">
    <property type="entry name" value="Nucleoporin_FG_rpt"/>
</dbReference>
<dbReference type="GeneTree" id="ENSGT00550000074799"/>
<keyword evidence="7" id="KW-0653">Protein transport</keyword>
<evidence type="ECO:0000256" key="6">
    <source>
        <dbReference type="ARBA" id="ARBA00022816"/>
    </source>
</evidence>
<dbReference type="GO" id="GO:0044614">
    <property type="term" value="C:nuclear pore cytoplasmic filaments"/>
    <property type="evidence" value="ECO:0007669"/>
    <property type="project" value="TreeGrafter"/>
</dbReference>
<evidence type="ECO:0000256" key="3">
    <source>
        <dbReference type="ARBA" id="ARBA00008926"/>
    </source>
</evidence>
<keyword evidence="5" id="KW-0813">Transport</keyword>
<proteinExistence type="inferred from homology"/>
<dbReference type="GO" id="GO:0031965">
    <property type="term" value="C:nuclear membrane"/>
    <property type="evidence" value="ECO:0007669"/>
    <property type="project" value="UniProtKB-SubCell"/>
</dbReference>
<dbReference type="GO" id="GO:0006405">
    <property type="term" value="P:RNA export from nucleus"/>
    <property type="evidence" value="ECO:0007669"/>
    <property type="project" value="TreeGrafter"/>
</dbReference>
<keyword evidence="9" id="KW-0906">Nuclear pore complex</keyword>
<evidence type="ECO:0000256" key="8">
    <source>
        <dbReference type="ARBA" id="ARBA00023010"/>
    </source>
</evidence>
<dbReference type="GO" id="GO:0003723">
    <property type="term" value="F:RNA binding"/>
    <property type="evidence" value="ECO:0007669"/>
    <property type="project" value="TreeGrafter"/>
</dbReference>
<evidence type="ECO:0000256" key="1">
    <source>
        <dbReference type="ARBA" id="ARBA00004567"/>
    </source>
</evidence>
<accession>A0A4W5NA79</accession>
<dbReference type="GO" id="GO:0051028">
    <property type="term" value="P:mRNA transport"/>
    <property type="evidence" value="ECO:0007669"/>
    <property type="project" value="UniProtKB-KW"/>
</dbReference>